<feature type="transmembrane region" description="Helical" evidence="1">
    <location>
        <begin position="127"/>
        <end position="146"/>
    </location>
</feature>
<proteinExistence type="predicted"/>
<protein>
    <submittedName>
        <fullName evidence="2">Uncharacterized protein</fullName>
    </submittedName>
</protein>
<dbReference type="RefSeq" id="WP_038605865.1">
    <property type="nucleotide sequence ID" value="NZ_CP008944.1"/>
</dbReference>
<gene>
    <name evidence="2" type="ORF">CATYP_06480</name>
</gene>
<name>A0ABM5QNC0_9CORY</name>
<keyword evidence="3" id="KW-1185">Reference proteome</keyword>
<dbReference type="EMBL" id="CP008944">
    <property type="protein sequence ID" value="AIG64313.1"/>
    <property type="molecule type" value="Genomic_DNA"/>
</dbReference>
<accession>A0ABM5QNC0</accession>
<keyword evidence="1" id="KW-0472">Membrane</keyword>
<dbReference type="Proteomes" id="UP000028504">
    <property type="component" value="Chromosome"/>
</dbReference>
<evidence type="ECO:0000256" key="1">
    <source>
        <dbReference type="SAM" id="Phobius"/>
    </source>
</evidence>
<keyword evidence="1" id="KW-0812">Transmembrane</keyword>
<evidence type="ECO:0000313" key="2">
    <source>
        <dbReference type="EMBL" id="AIG64313.1"/>
    </source>
</evidence>
<feature type="transmembrane region" description="Helical" evidence="1">
    <location>
        <begin position="72"/>
        <end position="91"/>
    </location>
</feature>
<evidence type="ECO:0000313" key="3">
    <source>
        <dbReference type="Proteomes" id="UP000028504"/>
    </source>
</evidence>
<organism evidence="2 3">
    <name type="scientific">Corynebacterium atypicum</name>
    <dbReference type="NCBI Taxonomy" id="191610"/>
    <lineage>
        <taxon>Bacteria</taxon>
        <taxon>Bacillati</taxon>
        <taxon>Actinomycetota</taxon>
        <taxon>Actinomycetes</taxon>
        <taxon>Mycobacteriales</taxon>
        <taxon>Corynebacteriaceae</taxon>
        <taxon>Corynebacterium</taxon>
    </lineage>
</organism>
<feature type="transmembrane region" description="Helical" evidence="1">
    <location>
        <begin position="98"/>
        <end position="115"/>
    </location>
</feature>
<feature type="transmembrane region" description="Helical" evidence="1">
    <location>
        <begin position="40"/>
        <end position="60"/>
    </location>
</feature>
<keyword evidence="1" id="KW-1133">Transmembrane helix</keyword>
<sequence length="166" mass="18087">MKDINVVGTPNATEDVYHHIKPGRTRAPFLRYIRIDLPRLTKALLLLVVAVIGAMAAIVALSDHLPFSGADIALWAVVVLAVIYLAFGLCTKLRIWDYGSYVASAAVLVYIGGLFGDAPYVWNGASIELAAAWNTMLIASVAYWVLNWAVNYGMLSAWPDTQGFTD</sequence>
<reference evidence="2 3" key="1">
    <citation type="submission" date="2014-07" db="EMBL/GenBank/DDBJ databases">
        <title>Complete genome sequence of Corynebacterium atypicum DSM 44849: identifiction of the mycolic acid biosynthesis genes.</title>
        <authorList>
            <person name="Tippelt A."/>
            <person name="Mollmann S."/>
            <person name="Albersmeier A."/>
            <person name="Jaenicke S."/>
            <person name="Ruckert C."/>
            <person name="Tauch A."/>
        </authorList>
    </citation>
    <scope>NUCLEOTIDE SEQUENCE [LARGE SCALE GENOMIC DNA]</scope>
    <source>
        <strain evidence="2 3">R2070</strain>
    </source>
</reference>